<evidence type="ECO:0000313" key="1">
    <source>
        <dbReference type="EMBL" id="KIL56365.1"/>
    </source>
</evidence>
<name>A0A0C2S151_AMAMK</name>
<dbReference type="AlphaFoldDB" id="A0A0C2S151"/>
<dbReference type="HOGENOM" id="CLU_004552_8_1_1"/>
<dbReference type="STRING" id="946122.A0A0C2S151"/>
<sequence>QVLVRNGLFPTAPCQPRMAVSIDLLEFYQALFERSCDAVQAMAAALNTFYTRRGFILLSKKVWVSSTKFSVAHATLVTSNFNH</sequence>
<dbReference type="EMBL" id="KN818427">
    <property type="protein sequence ID" value="KIL56365.1"/>
    <property type="molecule type" value="Genomic_DNA"/>
</dbReference>
<proteinExistence type="predicted"/>
<dbReference type="OrthoDB" id="3067228at2759"/>
<organism evidence="1 2">
    <name type="scientific">Amanita muscaria (strain Koide BX008)</name>
    <dbReference type="NCBI Taxonomy" id="946122"/>
    <lineage>
        <taxon>Eukaryota</taxon>
        <taxon>Fungi</taxon>
        <taxon>Dikarya</taxon>
        <taxon>Basidiomycota</taxon>
        <taxon>Agaricomycotina</taxon>
        <taxon>Agaricomycetes</taxon>
        <taxon>Agaricomycetidae</taxon>
        <taxon>Agaricales</taxon>
        <taxon>Pluteineae</taxon>
        <taxon>Amanitaceae</taxon>
        <taxon>Amanita</taxon>
    </lineage>
</organism>
<evidence type="ECO:0000313" key="2">
    <source>
        <dbReference type="Proteomes" id="UP000054549"/>
    </source>
</evidence>
<reference evidence="1 2" key="1">
    <citation type="submission" date="2014-04" db="EMBL/GenBank/DDBJ databases">
        <title>Evolutionary Origins and Diversification of the Mycorrhizal Mutualists.</title>
        <authorList>
            <consortium name="DOE Joint Genome Institute"/>
            <consortium name="Mycorrhizal Genomics Consortium"/>
            <person name="Kohler A."/>
            <person name="Kuo A."/>
            <person name="Nagy L.G."/>
            <person name="Floudas D."/>
            <person name="Copeland A."/>
            <person name="Barry K.W."/>
            <person name="Cichocki N."/>
            <person name="Veneault-Fourrey C."/>
            <person name="LaButti K."/>
            <person name="Lindquist E.A."/>
            <person name="Lipzen A."/>
            <person name="Lundell T."/>
            <person name="Morin E."/>
            <person name="Murat C."/>
            <person name="Riley R."/>
            <person name="Ohm R."/>
            <person name="Sun H."/>
            <person name="Tunlid A."/>
            <person name="Henrissat B."/>
            <person name="Grigoriev I.V."/>
            <person name="Hibbett D.S."/>
            <person name="Martin F."/>
        </authorList>
    </citation>
    <scope>NUCLEOTIDE SEQUENCE [LARGE SCALE GENOMIC DNA]</scope>
    <source>
        <strain evidence="1 2">Koide BX008</strain>
    </source>
</reference>
<accession>A0A0C2S151</accession>
<protein>
    <submittedName>
        <fullName evidence="1">Uncharacterized protein</fullName>
    </submittedName>
</protein>
<dbReference type="InParanoid" id="A0A0C2S151"/>
<dbReference type="Proteomes" id="UP000054549">
    <property type="component" value="Unassembled WGS sequence"/>
</dbReference>
<gene>
    <name evidence="1" type="ORF">M378DRAFT_89475</name>
</gene>
<keyword evidence="2" id="KW-1185">Reference proteome</keyword>
<feature type="non-terminal residue" evidence="1">
    <location>
        <position position="1"/>
    </location>
</feature>